<dbReference type="Gene3D" id="3.90.79.10">
    <property type="entry name" value="Nucleoside Triphosphate Pyrophosphohydrolase"/>
    <property type="match status" value="1"/>
</dbReference>
<dbReference type="CDD" id="cd03676">
    <property type="entry name" value="NUDIX_Tnr3_like"/>
    <property type="match status" value="1"/>
</dbReference>
<dbReference type="Proteomes" id="UP001590951">
    <property type="component" value="Unassembled WGS sequence"/>
</dbReference>
<accession>A0ABR4BGF3</accession>
<dbReference type="PANTHER" id="PTHR13622:SF8">
    <property type="entry name" value="THIAMIN PYROPHOSPHOKINASE 1"/>
    <property type="match status" value="1"/>
</dbReference>
<name>A0ABR4BGF3_9LECA</name>
<dbReference type="PROSITE" id="PS51462">
    <property type="entry name" value="NUDIX"/>
    <property type="match status" value="1"/>
</dbReference>
<evidence type="ECO:0000259" key="1">
    <source>
        <dbReference type="PROSITE" id="PS51462"/>
    </source>
</evidence>
<protein>
    <recommendedName>
        <fullName evidence="1">Nudix hydrolase domain-containing protein</fullName>
    </recommendedName>
</protein>
<dbReference type="PANTHER" id="PTHR13622">
    <property type="entry name" value="THIAMIN PYROPHOSPHOKINASE"/>
    <property type="match status" value="1"/>
</dbReference>
<evidence type="ECO:0000313" key="2">
    <source>
        <dbReference type="EMBL" id="KAL2056889.1"/>
    </source>
</evidence>
<organism evidence="2 3">
    <name type="scientific">Lepraria finkii</name>
    <dbReference type="NCBI Taxonomy" id="1340010"/>
    <lineage>
        <taxon>Eukaryota</taxon>
        <taxon>Fungi</taxon>
        <taxon>Dikarya</taxon>
        <taxon>Ascomycota</taxon>
        <taxon>Pezizomycotina</taxon>
        <taxon>Lecanoromycetes</taxon>
        <taxon>OSLEUM clade</taxon>
        <taxon>Lecanoromycetidae</taxon>
        <taxon>Lecanorales</taxon>
        <taxon>Lecanorineae</taxon>
        <taxon>Stereocaulaceae</taxon>
        <taxon>Lepraria</taxon>
    </lineage>
</organism>
<dbReference type="InterPro" id="IPR000086">
    <property type="entry name" value="NUDIX_hydrolase_dom"/>
</dbReference>
<gene>
    <name evidence="2" type="ORF">ABVK25_002628</name>
</gene>
<dbReference type="Pfam" id="PF00293">
    <property type="entry name" value="NUDIX"/>
    <property type="match status" value="1"/>
</dbReference>
<sequence length="256" mass="29517">MPWISKFQVDHDERTVTIKYAPGKDVETIAIKGQLEEAREHDSFEILRKWRDELYLLLGISRDVRMARGGVALFEIHTVGVHMMGFYRTPVGEMKLWIPRRAATKQTYPGMLDNTVGGAIIAGEDQFECMVREAGEEASIPEHWVRILAKLVGAISYFYIRDARAGGEMGLFQPATHYLYDIELPADMEPKPADKEVQEFYLWRVTETMTALKKGQFKPNSAVAWIDFLIRHGYITANNEPDYLELISRIHRRIHF</sequence>
<comment type="caution">
    <text evidence="2">The sequence shown here is derived from an EMBL/GenBank/DDBJ whole genome shotgun (WGS) entry which is preliminary data.</text>
</comment>
<dbReference type="EMBL" id="JBHFEH010000006">
    <property type="protein sequence ID" value="KAL2056889.1"/>
    <property type="molecule type" value="Genomic_DNA"/>
</dbReference>
<evidence type="ECO:0000313" key="3">
    <source>
        <dbReference type="Proteomes" id="UP001590951"/>
    </source>
</evidence>
<proteinExistence type="predicted"/>
<dbReference type="InterPro" id="IPR015797">
    <property type="entry name" value="NUDIX_hydrolase-like_dom_sf"/>
</dbReference>
<dbReference type="SUPFAM" id="SSF55811">
    <property type="entry name" value="Nudix"/>
    <property type="match status" value="1"/>
</dbReference>
<reference evidence="2 3" key="1">
    <citation type="submission" date="2024-09" db="EMBL/GenBank/DDBJ databases">
        <title>Rethinking Asexuality: The Enigmatic Case of Functional Sexual Genes in Lepraria (Stereocaulaceae).</title>
        <authorList>
            <person name="Doellman M."/>
            <person name="Sun Y."/>
            <person name="Barcenas-Pena A."/>
            <person name="Lumbsch H.T."/>
            <person name="Grewe F."/>
        </authorList>
    </citation>
    <scope>NUCLEOTIDE SEQUENCE [LARGE SCALE GENOMIC DNA]</scope>
    <source>
        <strain evidence="2 3">Grewe 0041</strain>
    </source>
</reference>
<feature type="domain" description="Nudix hydrolase" evidence="1">
    <location>
        <begin position="76"/>
        <end position="225"/>
    </location>
</feature>
<keyword evidence="3" id="KW-1185">Reference proteome</keyword>